<evidence type="ECO:0000256" key="1">
    <source>
        <dbReference type="ARBA" id="ARBA00004370"/>
    </source>
</evidence>
<evidence type="ECO:0000313" key="9">
    <source>
        <dbReference type="Proteomes" id="UP000030081"/>
    </source>
</evidence>
<name>A0AAN0SA06_9VIBR</name>
<evidence type="ECO:0000256" key="5">
    <source>
        <dbReference type="SAM" id="Phobius"/>
    </source>
</evidence>
<comment type="subcellular location">
    <subcellularLocation>
        <location evidence="1">Membrane</location>
    </subcellularLocation>
</comment>
<keyword evidence="5" id="KW-0812">Transmembrane</keyword>
<dbReference type="KEGG" id="vcy:IX92_05085"/>
<dbReference type="Pfam" id="PF00672">
    <property type="entry name" value="HAMP"/>
    <property type="match status" value="1"/>
</dbReference>
<organism evidence="8 9">
    <name type="scientific">Vibrio coralliilyticus</name>
    <dbReference type="NCBI Taxonomy" id="190893"/>
    <lineage>
        <taxon>Bacteria</taxon>
        <taxon>Pseudomonadati</taxon>
        <taxon>Pseudomonadota</taxon>
        <taxon>Gammaproteobacteria</taxon>
        <taxon>Vibrionales</taxon>
        <taxon>Vibrionaceae</taxon>
        <taxon>Vibrio</taxon>
    </lineage>
</organism>
<evidence type="ECO:0000259" key="6">
    <source>
        <dbReference type="PROSITE" id="PS50111"/>
    </source>
</evidence>
<evidence type="ECO:0000313" key="8">
    <source>
        <dbReference type="EMBL" id="AIW18454.1"/>
    </source>
</evidence>
<dbReference type="CDD" id="cd06225">
    <property type="entry name" value="HAMP"/>
    <property type="match status" value="1"/>
</dbReference>
<dbReference type="InterPro" id="IPR003660">
    <property type="entry name" value="HAMP_dom"/>
</dbReference>
<feature type="domain" description="HAMP" evidence="7">
    <location>
        <begin position="340"/>
        <end position="393"/>
    </location>
</feature>
<dbReference type="GO" id="GO:0007165">
    <property type="term" value="P:signal transduction"/>
    <property type="evidence" value="ECO:0007669"/>
    <property type="project" value="UniProtKB-KW"/>
</dbReference>
<dbReference type="InterPro" id="IPR004089">
    <property type="entry name" value="MCPsignal_dom"/>
</dbReference>
<dbReference type="EMBL" id="CP009617">
    <property type="protein sequence ID" value="AIW18454.1"/>
    <property type="molecule type" value="Genomic_DNA"/>
</dbReference>
<dbReference type="PROSITE" id="PS50885">
    <property type="entry name" value="HAMP"/>
    <property type="match status" value="1"/>
</dbReference>
<keyword evidence="5" id="KW-1133">Transmembrane helix</keyword>
<dbReference type="PANTHER" id="PTHR32089:SF112">
    <property type="entry name" value="LYSOZYME-LIKE PROTEIN-RELATED"/>
    <property type="match status" value="1"/>
</dbReference>
<sequence length="670" mass="72900">MNVRLSHALYMGFSIIIITTLILAFIVWSLVNKSATISQEIESDDVPGVLAYFNVLDAIGSLQTNALEYLNGDAGQRNAFEENANEFQQQYLRLRALESAKASDVAKMDRIISLANQYIDRVNKGIFTKFNPADEQQAIDKINQLTKNIGAPLEDLLDQLAEKRFTEAYKSTALDRTLNQDLPSIRYYLELVDEAGDMIATLNAYIMGDPAARDTFNNDAGAFAGYLDKLRPLEPDPQASSQIDEVEQYYYDIIRIAQEVFEGYDPSGKRSANMLVGELKQSIILPLEEILNNSATEETNDSIQALAELNNNMSTIIFWLTINVIVVLVVGIAVAWGLLNIIRQRLDVIAAKAKSIADGDLSEPPINETNKDELGELARAIDAMQQSLRSVLSNITSVASEVASNTQMVEDTTKLVASGIEEQADKATLIASAVEEMTVTVNQVADQSTDAAASSRQAGEEATNGGKLMQETVNGMNRISEVVNETAETVDSLGKRGEEIGNVIKVINDIAEQTNLLALNAAIEAARAGELGRGFAVVADEVRSLAERTSKATEEVGGLISSIQNETRQAVERMSEGTHLVAEGVTLSNSAGDALTQIVSRAQDVNQMIDMIATAGNEQATAAQEMSRDINTISQIADNSVRTTQDGAQAVSQLYRKVEELEQVVARFKL</sequence>
<dbReference type="SUPFAM" id="SSF58104">
    <property type="entry name" value="Methyl-accepting chemotaxis protein (MCP) signaling domain"/>
    <property type="match status" value="1"/>
</dbReference>
<dbReference type="Gene3D" id="1.10.287.950">
    <property type="entry name" value="Methyl-accepting chemotaxis protein"/>
    <property type="match status" value="1"/>
</dbReference>
<proteinExistence type="inferred from homology"/>
<feature type="transmembrane region" description="Helical" evidence="5">
    <location>
        <begin position="316"/>
        <end position="339"/>
    </location>
</feature>
<gene>
    <name evidence="8" type="ORF">IX92_05085</name>
</gene>
<dbReference type="PROSITE" id="PS50111">
    <property type="entry name" value="CHEMOTAXIS_TRANSDUC_2"/>
    <property type="match status" value="1"/>
</dbReference>
<dbReference type="Proteomes" id="UP000030081">
    <property type="component" value="Chromosome 1"/>
</dbReference>
<keyword evidence="2 4" id="KW-0807">Transducer</keyword>
<evidence type="ECO:0000259" key="7">
    <source>
        <dbReference type="PROSITE" id="PS50885"/>
    </source>
</evidence>
<feature type="transmembrane region" description="Helical" evidence="5">
    <location>
        <begin position="7"/>
        <end position="31"/>
    </location>
</feature>
<dbReference type="GO" id="GO:0006935">
    <property type="term" value="P:chemotaxis"/>
    <property type="evidence" value="ECO:0007669"/>
    <property type="project" value="UniProtKB-ARBA"/>
</dbReference>
<dbReference type="FunFam" id="1.10.287.950:FF:000001">
    <property type="entry name" value="Methyl-accepting chemotaxis sensory transducer"/>
    <property type="match status" value="1"/>
</dbReference>
<protein>
    <submittedName>
        <fullName evidence="8">Chemotaxis protein</fullName>
    </submittedName>
</protein>
<comment type="similarity">
    <text evidence="3">Belongs to the methyl-accepting chemotaxis (MCP) protein family.</text>
</comment>
<dbReference type="RefSeq" id="WP_043007514.1">
    <property type="nucleotide sequence ID" value="NZ_CP009617.1"/>
</dbReference>
<dbReference type="AlphaFoldDB" id="A0AAN0SA06"/>
<dbReference type="Pfam" id="PF00015">
    <property type="entry name" value="MCPsignal"/>
    <property type="match status" value="1"/>
</dbReference>
<evidence type="ECO:0000256" key="3">
    <source>
        <dbReference type="ARBA" id="ARBA00029447"/>
    </source>
</evidence>
<keyword evidence="5" id="KW-0472">Membrane</keyword>
<dbReference type="PANTHER" id="PTHR32089">
    <property type="entry name" value="METHYL-ACCEPTING CHEMOTAXIS PROTEIN MCPB"/>
    <property type="match status" value="1"/>
</dbReference>
<dbReference type="SMART" id="SM00304">
    <property type="entry name" value="HAMP"/>
    <property type="match status" value="2"/>
</dbReference>
<evidence type="ECO:0000256" key="4">
    <source>
        <dbReference type="PROSITE-ProRule" id="PRU00284"/>
    </source>
</evidence>
<dbReference type="CDD" id="cd11386">
    <property type="entry name" value="MCP_signal"/>
    <property type="match status" value="1"/>
</dbReference>
<keyword evidence="9" id="KW-1185">Reference proteome</keyword>
<feature type="domain" description="Methyl-accepting transducer" evidence="6">
    <location>
        <begin position="398"/>
        <end position="634"/>
    </location>
</feature>
<accession>A0AAN0SA06</accession>
<evidence type="ECO:0000256" key="2">
    <source>
        <dbReference type="ARBA" id="ARBA00023224"/>
    </source>
</evidence>
<reference evidence="8 9" key="1">
    <citation type="submission" date="2014-10" db="EMBL/GenBank/DDBJ databases">
        <title>The Complete Genome Sequence for the Shellfish Pathogen Vibrio coralliilyticus RE98 Isolated from a Shellfish Hatchery.</title>
        <authorList>
            <person name="Richards G.P."/>
            <person name="Bono J.L."/>
            <person name="Watson M.A."/>
            <person name="Needleman D.S."/>
        </authorList>
    </citation>
    <scope>NUCLEOTIDE SEQUENCE [LARGE SCALE GENOMIC DNA]</scope>
    <source>
        <strain evidence="8 9">RE98</strain>
    </source>
</reference>
<dbReference type="GO" id="GO:0016020">
    <property type="term" value="C:membrane"/>
    <property type="evidence" value="ECO:0007669"/>
    <property type="project" value="UniProtKB-SubCell"/>
</dbReference>
<dbReference type="SMART" id="SM00283">
    <property type="entry name" value="MA"/>
    <property type="match status" value="1"/>
</dbReference>